<dbReference type="NCBIfam" id="NF010007">
    <property type="entry name" value="PRK13480.1"/>
    <property type="match status" value="1"/>
</dbReference>
<dbReference type="GO" id="GO:0003676">
    <property type="term" value="F:nucleic acid binding"/>
    <property type="evidence" value="ECO:0007669"/>
    <property type="project" value="InterPro"/>
</dbReference>
<dbReference type="SUPFAM" id="SSF109604">
    <property type="entry name" value="HD-domain/PDEase-like"/>
    <property type="match status" value="1"/>
</dbReference>
<dbReference type="PANTHER" id="PTHR37294:SF1">
    <property type="entry name" value="3'-5' EXORIBONUCLEASE YHAM"/>
    <property type="match status" value="1"/>
</dbReference>
<proteinExistence type="predicted"/>
<evidence type="ECO:0000313" key="5">
    <source>
        <dbReference type="EMBL" id="GGA94365.1"/>
    </source>
</evidence>
<dbReference type="EMBL" id="LT906464">
    <property type="protein sequence ID" value="SNW03059.1"/>
    <property type="molecule type" value="Genomic_DNA"/>
</dbReference>
<keyword evidence="2 6" id="KW-0378">Hydrolase</keyword>
<evidence type="ECO:0000259" key="4">
    <source>
        <dbReference type="PROSITE" id="PS51831"/>
    </source>
</evidence>
<feature type="domain" description="HD" evidence="4">
    <location>
        <begin position="162"/>
        <end position="278"/>
    </location>
</feature>
<dbReference type="RefSeq" id="WP_095117328.1">
    <property type="nucleotide sequence ID" value="NZ_BMCB01000012.1"/>
</dbReference>
<organism evidence="6 7">
    <name type="scientific">Staphylococcus muscae</name>
    <dbReference type="NCBI Taxonomy" id="1294"/>
    <lineage>
        <taxon>Bacteria</taxon>
        <taxon>Bacillati</taxon>
        <taxon>Bacillota</taxon>
        <taxon>Bacilli</taxon>
        <taxon>Bacillales</taxon>
        <taxon>Staphylococcaceae</taxon>
        <taxon>Staphylococcus</taxon>
    </lineage>
</organism>
<dbReference type="GO" id="GO:0031125">
    <property type="term" value="P:rRNA 3'-end processing"/>
    <property type="evidence" value="ECO:0007669"/>
    <property type="project" value="TreeGrafter"/>
</dbReference>
<evidence type="ECO:0000313" key="8">
    <source>
        <dbReference type="Proteomes" id="UP000652995"/>
    </source>
</evidence>
<reference evidence="5" key="1">
    <citation type="journal article" date="2014" name="Int. J. Syst. Evol. Microbiol.">
        <title>Complete genome of a new Firmicutes species belonging to the dominant human colonic microbiota ('Ruminococcus bicirculans') reveals two chromosomes and a selective capacity to utilize plant glucans.</title>
        <authorList>
            <consortium name="NISC Comparative Sequencing Program"/>
            <person name="Wegmann U."/>
            <person name="Louis P."/>
            <person name="Goesmann A."/>
            <person name="Henrissat B."/>
            <person name="Duncan S.H."/>
            <person name="Flint H.J."/>
        </authorList>
    </citation>
    <scope>NUCLEOTIDE SEQUENCE</scope>
    <source>
        <strain evidence="5">CCM 4175</strain>
    </source>
</reference>
<gene>
    <name evidence="6" type="primary">cbf1</name>
    <name evidence="5" type="ORF">GCM10007183_18220</name>
    <name evidence="6" type="ORF">SAMEA4412661_01406</name>
</gene>
<dbReference type="KEGG" id="smus:C7J88_03730"/>
<evidence type="ECO:0000313" key="6">
    <source>
        <dbReference type="EMBL" id="SNW03059.1"/>
    </source>
</evidence>
<accession>A0A240C5K1</accession>
<dbReference type="CDD" id="cd04492">
    <property type="entry name" value="YhaM_OBF_like"/>
    <property type="match status" value="1"/>
</dbReference>
<dbReference type="Proteomes" id="UP000652995">
    <property type="component" value="Unassembled WGS sequence"/>
</dbReference>
<dbReference type="SMART" id="SM00471">
    <property type="entry name" value="HDc"/>
    <property type="match status" value="1"/>
</dbReference>
<reference evidence="8" key="3">
    <citation type="journal article" date="2019" name="Int. J. Syst. Evol. Microbiol.">
        <title>The Global Catalogue of Microorganisms (GCM) 10K type strain sequencing project: providing services to taxonomists for standard genome sequencing and annotation.</title>
        <authorList>
            <consortium name="The Broad Institute Genomics Platform"/>
            <consortium name="The Broad Institute Genome Sequencing Center for Infectious Disease"/>
            <person name="Wu L."/>
            <person name="Ma J."/>
        </authorList>
    </citation>
    <scope>NUCLEOTIDE SEQUENCE [LARGE SCALE GENOMIC DNA]</scope>
    <source>
        <strain evidence="8">CCM 4175</strain>
    </source>
</reference>
<name>A0A240C5K1_9STAP</name>
<evidence type="ECO:0000256" key="2">
    <source>
        <dbReference type="ARBA" id="ARBA00022801"/>
    </source>
</evidence>
<dbReference type="InterPro" id="IPR004365">
    <property type="entry name" value="NA-bd_OB_tRNA"/>
</dbReference>
<dbReference type="CDD" id="cd00077">
    <property type="entry name" value="HDc"/>
    <property type="match status" value="1"/>
</dbReference>
<dbReference type="EC" id="3.1.-.-" evidence="6"/>
<evidence type="ECO:0000313" key="7">
    <source>
        <dbReference type="Proteomes" id="UP000243706"/>
    </source>
</evidence>
<evidence type="ECO:0000256" key="3">
    <source>
        <dbReference type="ARBA" id="ARBA00022839"/>
    </source>
</evidence>
<dbReference type="FunFam" id="1.10.3210.10:FF:000008">
    <property type="entry name" value="3'-5' exoribonuclease YhaM"/>
    <property type="match status" value="1"/>
</dbReference>
<sequence length="313" mass="35699">MRHVETLKPGDKVDHFFLVHQVTQGVTNQGKDYMTLKLQDQSGEIEAKFWTVTKEDMDILKPESVIHVKGDVINYRNNRQLKMTQYRLATESDGVQISDFIDRAPMSKEDMQATLRDYIFEIENAPLQRITRHILNKYDQQFFVYPAASSMHHNFVGGLAYHVITMLEVAKQLSHIYPSINKSLLYSGIILHDIGKVVELSGPVATTYTLEGNLLGHISIASDEVAEAARHLQIEGEEILLLRHLILAHHGKLEFGSPKLPQVKEAEILHFIDNIDARMNIIDKALKSTEDGTMTGKIRGLENRRFYKPEKLN</sequence>
<dbReference type="SUPFAM" id="SSF50249">
    <property type="entry name" value="Nucleic acid-binding proteins"/>
    <property type="match status" value="1"/>
</dbReference>
<dbReference type="PANTHER" id="PTHR37294">
    <property type="entry name" value="3'-5' EXORIBONUCLEASE YHAM"/>
    <property type="match status" value="1"/>
</dbReference>
<dbReference type="InterPro" id="IPR050798">
    <property type="entry name" value="YhaM_exoribonuc/phosphodiest"/>
</dbReference>
<protein>
    <submittedName>
        <fullName evidence="6">3'-5' exoribonuclease YhaM</fullName>
        <ecNumber evidence="6">3.1.-.-</ecNumber>
    </submittedName>
</protein>
<dbReference type="InterPro" id="IPR012340">
    <property type="entry name" value="NA-bd_OB-fold"/>
</dbReference>
<dbReference type="Pfam" id="PF01966">
    <property type="entry name" value="HD"/>
    <property type="match status" value="1"/>
</dbReference>
<dbReference type="Proteomes" id="UP000243706">
    <property type="component" value="Chromosome 1"/>
</dbReference>
<keyword evidence="8" id="KW-1185">Reference proteome</keyword>
<keyword evidence="1" id="KW-0540">Nuclease</keyword>
<keyword evidence="3" id="KW-0269">Exonuclease</keyword>
<dbReference type="Gene3D" id="2.40.50.140">
    <property type="entry name" value="Nucleic acid-binding proteins"/>
    <property type="match status" value="1"/>
</dbReference>
<dbReference type="PROSITE" id="PS51831">
    <property type="entry name" value="HD"/>
    <property type="match status" value="1"/>
</dbReference>
<dbReference type="Gene3D" id="1.10.3210.10">
    <property type="entry name" value="Hypothetical protein af1432"/>
    <property type="match status" value="1"/>
</dbReference>
<dbReference type="EMBL" id="BMCB01000012">
    <property type="protein sequence ID" value="GGA94365.1"/>
    <property type="molecule type" value="Genomic_DNA"/>
</dbReference>
<dbReference type="AlphaFoldDB" id="A0A240C5K1"/>
<dbReference type="GO" id="GO:0004527">
    <property type="term" value="F:exonuclease activity"/>
    <property type="evidence" value="ECO:0007669"/>
    <property type="project" value="UniProtKB-KW"/>
</dbReference>
<dbReference type="InterPro" id="IPR006674">
    <property type="entry name" value="HD_domain"/>
</dbReference>
<dbReference type="OrthoDB" id="9778453at2"/>
<evidence type="ECO:0000256" key="1">
    <source>
        <dbReference type="ARBA" id="ARBA00022722"/>
    </source>
</evidence>
<dbReference type="InterPro" id="IPR003607">
    <property type="entry name" value="HD/PDEase_dom"/>
</dbReference>
<reference evidence="6 7" key="2">
    <citation type="submission" date="2017-06" db="EMBL/GenBank/DDBJ databases">
        <authorList>
            <consortium name="Pathogen Informatics"/>
        </authorList>
    </citation>
    <scope>NUCLEOTIDE SEQUENCE [LARGE SCALE GENOMIC DNA]</scope>
    <source>
        <strain evidence="6 7">NCTC13833</strain>
    </source>
</reference>
<dbReference type="Pfam" id="PF01336">
    <property type="entry name" value="tRNA_anti-codon"/>
    <property type="match status" value="1"/>
</dbReference>
<reference evidence="5" key="4">
    <citation type="submission" date="2024-05" db="EMBL/GenBank/DDBJ databases">
        <authorList>
            <person name="Sun Q."/>
            <person name="Sedlacek I."/>
        </authorList>
    </citation>
    <scope>NUCLEOTIDE SEQUENCE</scope>
    <source>
        <strain evidence="5">CCM 4175</strain>
    </source>
</reference>